<proteinExistence type="predicted"/>
<accession>A0A327QI07</accession>
<evidence type="ECO:0000256" key="1">
    <source>
        <dbReference type="SAM" id="MobiDB-lite"/>
    </source>
</evidence>
<dbReference type="RefSeq" id="WP_148707337.1">
    <property type="nucleotide sequence ID" value="NZ_QLLL01000005.1"/>
</dbReference>
<keyword evidence="3" id="KW-1185">Reference proteome</keyword>
<dbReference type="EMBL" id="QLLL01000005">
    <property type="protein sequence ID" value="RAJ04246.1"/>
    <property type="molecule type" value="Genomic_DNA"/>
</dbReference>
<dbReference type="Proteomes" id="UP000249547">
    <property type="component" value="Unassembled WGS sequence"/>
</dbReference>
<gene>
    <name evidence="2" type="ORF">LX64_03126</name>
</gene>
<sequence>MSYFDRTHLVFSGDFLSDVSTVNNDPAHYNNATFKPEYQIPREQGSPIMNGWWNPVGGANFIFQNCNVQMVSMNDGNIKDDPTGDFVVGAFITGPSGRNTGKMVDLDPQEQGTSELWAIKFRLVTCANELLFEGDLKPTPFRDLQYRQQDGITSNGQPLGGVWTSVLTNVKWGERANISPFLQELKAKTKGNKLSINLNAYGYYYNHNDGRFAMGRVLGTIGPWYESDPDLFPACRRLYGIYNAGTDEKPKVYFGSTNFVVDQDWKSLRIDFGMSFPISNAVGTVSMTENLYLAVSKSSLSDGVATSEVFLLEHTFEMIGQVKYQTGDHWLNKTGGIMSFDVGPEHMSLLANHQLVLLHLNDDGDYQLVARESVDGYYLRADNFVLRMDADSTAAVTLYAYQYGKPLSNTNITVAMEAPTPCTPVSDKNPISYIPGINFPQDGIKFSPGATGDLNGKTSIGLLAQRIFKPRDYIDGQIYLFDYQFEGQEPDPAFGVESIYVHLRDYFPVPAQPKWEDIEETMIQFANLYPIMSKYIVDLADPHAVAARATILRFAFSQDINDPLYMPVTRDLSEGKRLTILKWLDNPIMPTGAPTTKQPPQKGCPPESLRAESVPTYNRLQKLVAAKQAQNINLDSTPKIFKK</sequence>
<evidence type="ECO:0000313" key="2">
    <source>
        <dbReference type="EMBL" id="RAJ04246.1"/>
    </source>
</evidence>
<feature type="region of interest" description="Disordered" evidence="1">
    <location>
        <begin position="590"/>
        <end position="611"/>
    </location>
</feature>
<evidence type="ECO:0000313" key="3">
    <source>
        <dbReference type="Proteomes" id="UP000249547"/>
    </source>
</evidence>
<reference evidence="2 3" key="1">
    <citation type="submission" date="2018-06" db="EMBL/GenBank/DDBJ databases">
        <title>Genomic Encyclopedia of Archaeal and Bacterial Type Strains, Phase II (KMG-II): from individual species to whole genera.</title>
        <authorList>
            <person name="Goeker M."/>
        </authorList>
    </citation>
    <scope>NUCLEOTIDE SEQUENCE [LARGE SCALE GENOMIC DNA]</scope>
    <source>
        <strain evidence="2 3">DSM 23857</strain>
    </source>
</reference>
<name>A0A327QI07_9BACT</name>
<dbReference type="AlphaFoldDB" id="A0A327QI07"/>
<protein>
    <submittedName>
        <fullName evidence="2">Uncharacterized protein</fullName>
    </submittedName>
</protein>
<dbReference type="OrthoDB" id="9800162at2"/>
<comment type="caution">
    <text evidence="2">The sequence shown here is derived from an EMBL/GenBank/DDBJ whole genome shotgun (WGS) entry which is preliminary data.</text>
</comment>
<organism evidence="2 3">
    <name type="scientific">Chitinophaga skermanii</name>
    <dbReference type="NCBI Taxonomy" id="331697"/>
    <lineage>
        <taxon>Bacteria</taxon>
        <taxon>Pseudomonadati</taxon>
        <taxon>Bacteroidota</taxon>
        <taxon>Chitinophagia</taxon>
        <taxon>Chitinophagales</taxon>
        <taxon>Chitinophagaceae</taxon>
        <taxon>Chitinophaga</taxon>
    </lineage>
</organism>